<dbReference type="Gene3D" id="3.40.190.10">
    <property type="entry name" value="Periplasmic binding protein-like II"/>
    <property type="match status" value="2"/>
</dbReference>
<keyword evidence="11" id="KW-0486">Methionine biosynthesis</keyword>
<dbReference type="PANTHER" id="PTHR30126">
    <property type="entry name" value="HTH-TYPE TRANSCRIPTIONAL REGULATOR"/>
    <property type="match status" value="1"/>
</dbReference>
<evidence type="ECO:0000256" key="7">
    <source>
        <dbReference type="ARBA" id="ARBA00023015"/>
    </source>
</evidence>
<feature type="domain" description="HTH lysR-type" evidence="12">
    <location>
        <begin position="2"/>
        <end position="59"/>
    </location>
</feature>
<evidence type="ECO:0000256" key="3">
    <source>
        <dbReference type="ARBA" id="ARBA00019365"/>
    </source>
</evidence>
<dbReference type="AlphaFoldDB" id="A0A0S4WMV3"/>
<keyword evidence="10" id="KW-0804">Transcription</keyword>
<evidence type="ECO:0000256" key="4">
    <source>
        <dbReference type="ARBA" id="ARBA00022490"/>
    </source>
</evidence>
<dbReference type="CDD" id="cd08441">
    <property type="entry name" value="PBP2_MetR"/>
    <property type="match status" value="1"/>
</dbReference>
<dbReference type="InterPro" id="IPR036390">
    <property type="entry name" value="WH_DNA-bd_sf"/>
</dbReference>
<protein>
    <recommendedName>
        <fullName evidence="3">HTH-type transcriptional regulator MetR</fullName>
    </recommendedName>
</protein>
<comment type="subcellular location">
    <subcellularLocation>
        <location evidence="1">Cytoplasm</location>
    </subcellularLocation>
</comment>
<dbReference type="InterPro" id="IPR005119">
    <property type="entry name" value="LysR_subst-bd"/>
</dbReference>
<evidence type="ECO:0000259" key="12">
    <source>
        <dbReference type="PROSITE" id="PS50931"/>
    </source>
</evidence>
<dbReference type="Pfam" id="PF03466">
    <property type="entry name" value="LysR_substrate"/>
    <property type="match status" value="1"/>
</dbReference>
<comment type="similarity">
    <text evidence="2">Belongs to the LysR transcriptional regulatory family.</text>
</comment>
<evidence type="ECO:0000256" key="5">
    <source>
        <dbReference type="ARBA" id="ARBA00022491"/>
    </source>
</evidence>
<dbReference type="EMBL" id="LN899827">
    <property type="protein sequence ID" value="CUV47989.1"/>
    <property type="molecule type" value="Genomic_DNA"/>
</dbReference>
<gene>
    <name evidence="13" type="primary">metR</name>
    <name evidence="13" type="ORF">TO10_v1_1410006</name>
</gene>
<dbReference type="CDD" id="cd00090">
    <property type="entry name" value="HTH_ARSR"/>
    <property type="match status" value="1"/>
</dbReference>
<keyword evidence="8 13" id="KW-0238">DNA-binding</keyword>
<dbReference type="PANTHER" id="PTHR30126:SF25">
    <property type="entry name" value="HTH-TYPE TRANSCRIPTIONAL REGULATOR METR"/>
    <property type="match status" value="1"/>
</dbReference>
<proteinExistence type="inferred from homology"/>
<dbReference type="InterPro" id="IPR036388">
    <property type="entry name" value="WH-like_DNA-bd_sf"/>
</dbReference>
<dbReference type="FunFam" id="1.10.10.10:FF:000001">
    <property type="entry name" value="LysR family transcriptional regulator"/>
    <property type="match status" value="1"/>
</dbReference>
<sequence>MLEIRHLRTLIALAESGSVSRAAERLHLTQSALSHQLRALESHYGLAVVRRKGQTVALSEAGERLLELAHKVVADIQTAERDLERIKGRAAGTLRIALECHTCFDWLMPVMDAFRQRWPEVELDLVSGFHADPLALLKEGRADVVIGSERKPRRGVVFAPLFRFEILAVLPVDHPLRSRKWLEAKDFADQTLITYPVPEERIDLIRQVLAPAGIAFTRRTTELTIAVLQLVASRRGLAALPSWGLRSYVDYEYVVTKRVGREGVWSDLYAAMARDYAQAPFAQDFIETAKSICFARLPGLMALE</sequence>
<dbReference type="Pfam" id="PF00126">
    <property type="entry name" value="HTH_1"/>
    <property type="match status" value="1"/>
</dbReference>
<dbReference type="GO" id="GO:0009086">
    <property type="term" value="P:methionine biosynthetic process"/>
    <property type="evidence" value="ECO:0007669"/>
    <property type="project" value="UniProtKB-KW"/>
</dbReference>
<keyword evidence="5" id="KW-0678">Repressor</keyword>
<evidence type="ECO:0000256" key="11">
    <source>
        <dbReference type="ARBA" id="ARBA00023167"/>
    </source>
</evidence>
<dbReference type="InterPro" id="IPR011991">
    <property type="entry name" value="ArsR-like_HTH"/>
</dbReference>
<evidence type="ECO:0000256" key="8">
    <source>
        <dbReference type="ARBA" id="ARBA00023125"/>
    </source>
</evidence>
<reference evidence="13" key="1">
    <citation type="submission" date="2015-10" db="EMBL/GenBank/DDBJ databases">
        <authorList>
            <person name="Gilbert D.G."/>
        </authorList>
    </citation>
    <scope>NUCLEOTIDE SEQUENCE</scope>
    <source>
        <strain evidence="13">Phyl III-seqv23</strain>
    </source>
</reference>
<dbReference type="Gene3D" id="1.10.10.10">
    <property type="entry name" value="Winged helix-like DNA-binding domain superfamily/Winged helix DNA-binding domain"/>
    <property type="match status" value="1"/>
</dbReference>
<keyword evidence="6" id="KW-0028">Amino-acid biosynthesis</keyword>
<evidence type="ECO:0000313" key="13">
    <source>
        <dbReference type="EMBL" id="CUV47989.1"/>
    </source>
</evidence>
<dbReference type="GO" id="GO:0003700">
    <property type="term" value="F:DNA-binding transcription factor activity"/>
    <property type="evidence" value="ECO:0007669"/>
    <property type="project" value="InterPro"/>
</dbReference>
<keyword evidence="4" id="KW-0963">Cytoplasm</keyword>
<dbReference type="SUPFAM" id="SSF46785">
    <property type="entry name" value="Winged helix' DNA-binding domain"/>
    <property type="match status" value="1"/>
</dbReference>
<dbReference type="SUPFAM" id="SSF53850">
    <property type="entry name" value="Periplasmic binding protein-like II"/>
    <property type="match status" value="1"/>
</dbReference>
<accession>A0A0S4WMV3</accession>
<evidence type="ECO:0000256" key="9">
    <source>
        <dbReference type="ARBA" id="ARBA00023159"/>
    </source>
</evidence>
<dbReference type="GO" id="GO:0005737">
    <property type="term" value="C:cytoplasm"/>
    <property type="evidence" value="ECO:0007669"/>
    <property type="project" value="UniProtKB-SubCell"/>
</dbReference>
<evidence type="ECO:0000256" key="10">
    <source>
        <dbReference type="ARBA" id="ARBA00023163"/>
    </source>
</evidence>
<dbReference type="PRINTS" id="PR00039">
    <property type="entry name" value="HTHLYSR"/>
</dbReference>
<dbReference type="InterPro" id="IPR037406">
    <property type="entry name" value="MetR_PBP2"/>
</dbReference>
<dbReference type="InterPro" id="IPR000847">
    <property type="entry name" value="LysR_HTH_N"/>
</dbReference>
<dbReference type="GO" id="GO:0000976">
    <property type="term" value="F:transcription cis-regulatory region binding"/>
    <property type="evidence" value="ECO:0007669"/>
    <property type="project" value="TreeGrafter"/>
</dbReference>
<evidence type="ECO:0000256" key="2">
    <source>
        <dbReference type="ARBA" id="ARBA00009437"/>
    </source>
</evidence>
<name>A0A0S4WMV3_RALSL</name>
<organism evidence="13">
    <name type="scientific">Ralstonia solanacearum</name>
    <name type="common">Pseudomonas solanacearum</name>
    <dbReference type="NCBI Taxonomy" id="305"/>
    <lineage>
        <taxon>Bacteria</taxon>
        <taxon>Pseudomonadati</taxon>
        <taxon>Pseudomonadota</taxon>
        <taxon>Betaproteobacteria</taxon>
        <taxon>Burkholderiales</taxon>
        <taxon>Burkholderiaceae</taxon>
        <taxon>Ralstonia</taxon>
        <taxon>Ralstonia solanacearum species complex</taxon>
    </lineage>
</organism>
<keyword evidence="7" id="KW-0805">Transcription regulation</keyword>
<dbReference type="PROSITE" id="PS50931">
    <property type="entry name" value="HTH_LYSR"/>
    <property type="match status" value="1"/>
</dbReference>
<keyword evidence="9" id="KW-0010">Activator</keyword>
<evidence type="ECO:0000256" key="1">
    <source>
        <dbReference type="ARBA" id="ARBA00004496"/>
    </source>
</evidence>
<evidence type="ECO:0000256" key="6">
    <source>
        <dbReference type="ARBA" id="ARBA00022605"/>
    </source>
</evidence>